<feature type="repeat" description="TPR" evidence="3">
    <location>
        <begin position="190"/>
        <end position="223"/>
    </location>
</feature>
<feature type="region of interest" description="Disordered" evidence="4">
    <location>
        <begin position="310"/>
        <end position="335"/>
    </location>
</feature>
<dbReference type="PANTHER" id="PTHR16193:SF0">
    <property type="entry name" value="TETRATRICOPEPTIDE REPEAT PROTEIN 27"/>
    <property type="match status" value="1"/>
</dbReference>
<proteinExistence type="predicted"/>
<dbReference type="InterPro" id="IPR044244">
    <property type="entry name" value="TTC27/Emw1"/>
</dbReference>
<keyword evidence="2 3" id="KW-0802">TPR repeat</keyword>
<evidence type="ECO:0000256" key="2">
    <source>
        <dbReference type="ARBA" id="ARBA00022803"/>
    </source>
</evidence>
<dbReference type="Gramene" id="PRQ55100">
    <property type="protein sequence ID" value="PRQ55100"/>
    <property type="gene ID" value="RchiOBHm_Chr1g0320901"/>
</dbReference>
<dbReference type="STRING" id="74649.A0A2P6S8S5"/>
<keyword evidence="6" id="KW-1185">Reference proteome</keyword>
<evidence type="ECO:0000256" key="1">
    <source>
        <dbReference type="ARBA" id="ARBA00022737"/>
    </source>
</evidence>
<dbReference type="SMART" id="SM00028">
    <property type="entry name" value="TPR"/>
    <property type="match status" value="4"/>
</dbReference>
<dbReference type="Proteomes" id="UP000238479">
    <property type="component" value="Chromosome 1"/>
</dbReference>
<feature type="repeat" description="TPR" evidence="3">
    <location>
        <begin position="224"/>
        <end position="257"/>
    </location>
</feature>
<reference evidence="5 6" key="1">
    <citation type="journal article" date="2018" name="Nat. Genet.">
        <title>The Rosa genome provides new insights in the design of modern roses.</title>
        <authorList>
            <person name="Bendahmane M."/>
        </authorList>
    </citation>
    <scope>NUCLEOTIDE SEQUENCE [LARGE SCALE GENOMIC DNA]</scope>
    <source>
        <strain evidence="6">cv. Old Blush</strain>
    </source>
</reference>
<gene>
    <name evidence="5" type="ORF">RchiOBHm_Chr1g0320901</name>
</gene>
<organism evidence="5 6">
    <name type="scientific">Rosa chinensis</name>
    <name type="common">China rose</name>
    <dbReference type="NCBI Taxonomy" id="74649"/>
    <lineage>
        <taxon>Eukaryota</taxon>
        <taxon>Viridiplantae</taxon>
        <taxon>Streptophyta</taxon>
        <taxon>Embryophyta</taxon>
        <taxon>Tracheophyta</taxon>
        <taxon>Spermatophyta</taxon>
        <taxon>Magnoliopsida</taxon>
        <taxon>eudicotyledons</taxon>
        <taxon>Gunneridae</taxon>
        <taxon>Pentapetalae</taxon>
        <taxon>rosids</taxon>
        <taxon>fabids</taxon>
        <taxon>Rosales</taxon>
        <taxon>Rosaceae</taxon>
        <taxon>Rosoideae</taxon>
        <taxon>Rosoideae incertae sedis</taxon>
        <taxon>Rosa</taxon>
    </lineage>
</organism>
<dbReference type="InterPro" id="IPR019734">
    <property type="entry name" value="TPR_rpt"/>
</dbReference>
<protein>
    <submittedName>
        <fullName evidence="5">Putative tetratricopeptide-like helical domain-containing protein</fullName>
    </submittedName>
</protein>
<dbReference type="Pfam" id="PF13181">
    <property type="entry name" value="TPR_8"/>
    <property type="match status" value="1"/>
</dbReference>
<dbReference type="PROSITE" id="PS50005">
    <property type="entry name" value="TPR"/>
    <property type="match status" value="2"/>
</dbReference>
<dbReference type="PANTHER" id="PTHR16193">
    <property type="entry name" value="TETRATRICOPEPTIDE REPEAT PROTEIN 27"/>
    <property type="match status" value="1"/>
</dbReference>
<evidence type="ECO:0000313" key="5">
    <source>
        <dbReference type="EMBL" id="PRQ55100.1"/>
    </source>
</evidence>
<dbReference type="Gene3D" id="1.25.40.10">
    <property type="entry name" value="Tetratricopeptide repeat domain"/>
    <property type="match status" value="1"/>
</dbReference>
<evidence type="ECO:0000256" key="3">
    <source>
        <dbReference type="PROSITE-ProRule" id="PRU00339"/>
    </source>
</evidence>
<evidence type="ECO:0000313" key="6">
    <source>
        <dbReference type="Proteomes" id="UP000238479"/>
    </source>
</evidence>
<dbReference type="InterPro" id="IPR011990">
    <property type="entry name" value="TPR-like_helical_dom_sf"/>
</dbReference>
<dbReference type="Pfam" id="PF07719">
    <property type="entry name" value="TPR_2"/>
    <property type="match status" value="1"/>
</dbReference>
<dbReference type="EMBL" id="PDCK01000039">
    <property type="protein sequence ID" value="PRQ55100.1"/>
    <property type="molecule type" value="Genomic_DNA"/>
</dbReference>
<dbReference type="AlphaFoldDB" id="A0A2P6S8S5"/>
<accession>A0A2P6S8S5</accession>
<comment type="caution">
    <text evidence="5">The sequence shown here is derived from an EMBL/GenBank/DDBJ whole genome shotgun (WGS) entry which is preliminary data.</text>
</comment>
<evidence type="ECO:0000256" key="4">
    <source>
        <dbReference type="SAM" id="MobiDB-lite"/>
    </source>
</evidence>
<dbReference type="SUPFAM" id="SSF48452">
    <property type="entry name" value="TPR-like"/>
    <property type="match status" value="1"/>
</dbReference>
<name>A0A2P6S8S5_ROSCH</name>
<keyword evidence="1" id="KW-0677">Repeat</keyword>
<sequence>MDIFCFSFSAHLSCFLNTSSLGELFKSKNPILISSLEMLEGNNTGFEASSLKYLRSSFLLANVQGIKEPSPGVADRIPFCCGVYIPTVSALRKEYGELCVRCGLIGEAIKIFEDLELWDNLIFCYSLLEKKAAAVELIKTWLSETPNDPRLWCSLGDVTNDDACFKKALEVSNDKSARAKSEMALNSLYPDGWFALGAAALNDGDIEKSLDGFTRAVQLDPENGEAWNNIACLHMIKGKSKEAFMAFREALKFKRNSYQLWENYSHVALDVGNVAQALEATRKVLDLTNNKRIDAELLERIMTEVESMASPTNSAMTDDGDNFPVSGTTNAESDVGKSREAEHLVEFLGKVLQQVLEASCC</sequence>
<dbReference type="InterPro" id="IPR013105">
    <property type="entry name" value="TPR_2"/>
</dbReference>